<feature type="compositionally biased region" description="Acidic residues" evidence="1">
    <location>
        <begin position="102"/>
        <end position="117"/>
    </location>
</feature>
<feature type="compositionally biased region" description="Acidic residues" evidence="1">
    <location>
        <begin position="72"/>
        <end position="96"/>
    </location>
</feature>
<gene>
    <name evidence="2" type="ORF">SAMN04488563_2936</name>
</gene>
<evidence type="ECO:0000313" key="2">
    <source>
        <dbReference type="EMBL" id="SDU58368.1"/>
    </source>
</evidence>
<keyword evidence="3" id="KW-1185">Reference proteome</keyword>
<name>A0A1H2JQD6_9ACTN</name>
<feature type="region of interest" description="Disordered" evidence="1">
    <location>
        <begin position="221"/>
        <end position="245"/>
    </location>
</feature>
<sequence>MTKASDSLAPEPGKVGGADADKLAGGSIDKEYVDHTAIDYSAYDDAGGGGSDGGGGGGYDGGGGGGGGGSEDVSDDTTEDPGTDDPSTEPEAEAPDDPLYADSDDDGDDTPVGDDLGEPDHPTKPGETDTDDPVLEKPEQPEEPPSTTVSIDVEAMTRLVAAMERASEQIVSLQDEMRTILSGVHLDTADAARFDQVSQWIQDELPGLRRRLAMAQDLLGEGGAGTNPTEHRPVPRPYVGDESDISTKPVEESYSAARATAQRFGAPGNDETRRQLVADLEANQHDPYYARELVHTADPETLVQAVVQAGDDELAQLTAATVATAGRGTGELAPPPGYEEQWAALRESDDPAVAAAAEQLRPA</sequence>
<dbReference type="EMBL" id="LT629791">
    <property type="protein sequence ID" value="SDU58368.1"/>
    <property type="molecule type" value="Genomic_DNA"/>
</dbReference>
<protein>
    <submittedName>
        <fullName evidence="2">Uncharacterized protein</fullName>
    </submittedName>
</protein>
<reference evidence="3" key="1">
    <citation type="submission" date="2016-10" db="EMBL/GenBank/DDBJ databases">
        <authorList>
            <person name="Varghese N."/>
            <person name="Submissions S."/>
        </authorList>
    </citation>
    <scope>NUCLEOTIDE SEQUENCE [LARGE SCALE GENOMIC DNA]</scope>
    <source>
        <strain evidence="3">DSM 45079</strain>
    </source>
</reference>
<feature type="region of interest" description="Disordered" evidence="1">
    <location>
        <begin position="41"/>
        <end position="151"/>
    </location>
</feature>
<evidence type="ECO:0000313" key="3">
    <source>
        <dbReference type="Proteomes" id="UP000182977"/>
    </source>
</evidence>
<dbReference type="OrthoDB" id="5179593at2"/>
<feature type="compositionally biased region" description="Gly residues" evidence="1">
    <location>
        <begin position="46"/>
        <end position="70"/>
    </location>
</feature>
<dbReference type="STRING" id="419479.SAMN04488563_2936"/>
<dbReference type="Proteomes" id="UP000182977">
    <property type="component" value="Chromosome I"/>
</dbReference>
<feature type="compositionally biased region" description="Basic and acidic residues" evidence="1">
    <location>
        <begin position="118"/>
        <end position="127"/>
    </location>
</feature>
<dbReference type="RefSeq" id="WP_046767371.1">
    <property type="nucleotide sequence ID" value="NZ_KQ061221.1"/>
</dbReference>
<evidence type="ECO:0000256" key="1">
    <source>
        <dbReference type="SAM" id="MobiDB-lite"/>
    </source>
</evidence>
<accession>A0A1H2JQD6</accession>
<dbReference type="AlphaFoldDB" id="A0A1H2JQD6"/>
<organism evidence="2 3">
    <name type="scientific">Jiangella alkaliphila</name>
    <dbReference type="NCBI Taxonomy" id="419479"/>
    <lineage>
        <taxon>Bacteria</taxon>
        <taxon>Bacillati</taxon>
        <taxon>Actinomycetota</taxon>
        <taxon>Actinomycetes</taxon>
        <taxon>Jiangellales</taxon>
        <taxon>Jiangellaceae</taxon>
        <taxon>Jiangella</taxon>
    </lineage>
</organism>
<proteinExistence type="predicted"/>
<feature type="region of interest" description="Disordered" evidence="1">
    <location>
        <begin position="1"/>
        <end position="26"/>
    </location>
</feature>